<dbReference type="PANTHER" id="PTHR47199:SF2">
    <property type="entry name" value="PHOTOSYSTEM II STABILITY_ASSEMBLY FACTOR HCF136, CHLOROPLASTIC"/>
    <property type="match status" value="1"/>
</dbReference>
<dbReference type="InterPro" id="IPR028203">
    <property type="entry name" value="PSII_CF48-like_dom"/>
</dbReference>
<evidence type="ECO:0000256" key="2">
    <source>
        <dbReference type="ARBA" id="ARBA00023276"/>
    </source>
</evidence>
<keyword evidence="4" id="KW-0732">Signal</keyword>
<comment type="caution">
    <text evidence="6">The sequence shown here is derived from an EMBL/GenBank/DDBJ whole genome shotgun (WGS) entry which is preliminary data.</text>
</comment>
<keyword evidence="3" id="KW-0175">Coiled coil</keyword>
<evidence type="ECO:0000256" key="3">
    <source>
        <dbReference type="SAM" id="Coils"/>
    </source>
</evidence>
<dbReference type="InterPro" id="IPR015943">
    <property type="entry name" value="WD40/YVTN_repeat-like_dom_sf"/>
</dbReference>
<sequence>MATRVTCKALGAACFGLSMALSAPAAFALADVIETPARETSLAPSQLLTDAATAGDRIVAVGERGHIIVSDDEGASWSQGQVPVSVTLTGVDFPTANAGWVVGHSGVVLHSDDRGDTWSVQLTGIGAAELAIEGKEARAEALEAQIAEAPEDQKGDLEWALDDLLFSLENLRSDLDIGPVNPLLDVWFENDQHGFVVGAYGMILRTRDGGETWQDWSGQLENPTGFHLNAITRITGGALVIVGEAGQIHVSVDNGETWELRTSPYEGSLFGVISTGQVNEILAFGLRGNILLSTDLGKSWKIVPNDAKATLNDGAVAEDGRITLVGNGGAVLVSGNGAESFREHFRSERAGVMSVVPVSDTDILIVGEDGVHRTDARGRDL</sequence>
<name>A0ABU3VS91_9GAMM</name>
<evidence type="ECO:0000313" key="6">
    <source>
        <dbReference type="EMBL" id="MDV2077127.1"/>
    </source>
</evidence>
<feature type="domain" description="Photosynthesis system II assembly factor Ycf48/Hcf136-like" evidence="5">
    <location>
        <begin position="60"/>
        <end position="119"/>
    </location>
</feature>
<feature type="domain" description="Photosynthesis system II assembly factor Ycf48/Hcf136-like" evidence="5">
    <location>
        <begin position="181"/>
        <end position="349"/>
    </location>
</feature>
<proteinExistence type="predicted"/>
<evidence type="ECO:0000313" key="7">
    <source>
        <dbReference type="Proteomes" id="UP001269819"/>
    </source>
</evidence>
<gene>
    <name evidence="6" type="ORF">RYS15_00455</name>
</gene>
<dbReference type="PANTHER" id="PTHR47199">
    <property type="entry name" value="PHOTOSYSTEM II STABILITY/ASSEMBLY FACTOR HCF136, CHLOROPLASTIC"/>
    <property type="match status" value="1"/>
</dbReference>
<dbReference type="RefSeq" id="WP_316972134.1">
    <property type="nucleotide sequence ID" value="NZ_JAWIIJ010000001.1"/>
</dbReference>
<dbReference type="EMBL" id="JAWIIJ010000001">
    <property type="protein sequence ID" value="MDV2077127.1"/>
    <property type="molecule type" value="Genomic_DNA"/>
</dbReference>
<dbReference type="Proteomes" id="UP001269819">
    <property type="component" value="Unassembled WGS sequence"/>
</dbReference>
<reference evidence="6 7" key="1">
    <citation type="submission" date="2023-10" db="EMBL/GenBank/DDBJ databases">
        <title>Characteristics and mechanism of a salt-tolerant marine origin heterotrophic nitrifying- aerobic denitrifying bacteria Marinobacter xestospongiae HN1.</title>
        <authorList>
            <person name="Qi R."/>
        </authorList>
    </citation>
    <scope>NUCLEOTIDE SEQUENCE [LARGE SCALE GENOMIC DNA]</scope>
    <source>
        <strain evidence="6 7">HN1</strain>
    </source>
</reference>
<keyword evidence="7" id="KW-1185">Reference proteome</keyword>
<evidence type="ECO:0000259" key="5">
    <source>
        <dbReference type="Pfam" id="PF14870"/>
    </source>
</evidence>
<dbReference type="SUPFAM" id="SSF110296">
    <property type="entry name" value="Oligoxyloglucan reducing end-specific cellobiohydrolase"/>
    <property type="match status" value="1"/>
</dbReference>
<evidence type="ECO:0000256" key="4">
    <source>
        <dbReference type="SAM" id="SignalP"/>
    </source>
</evidence>
<protein>
    <submittedName>
        <fullName evidence="6">YCF48-related protein</fullName>
    </submittedName>
</protein>
<evidence type="ECO:0000256" key="1">
    <source>
        <dbReference type="ARBA" id="ARBA00022531"/>
    </source>
</evidence>
<dbReference type="CDD" id="cd15482">
    <property type="entry name" value="Sialidase_non-viral"/>
    <property type="match status" value="1"/>
</dbReference>
<feature type="coiled-coil region" evidence="3">
    <location>
        <begin position="125"/>
        <end position="152"/>
    </location>
</feature>
<dbReference type="Gene3D" id="2.130.10.10">
    <property type="entry name" value="YVTN repeat-like/Quinoprotein amine dehydrogenase"/>
    <property type="match status" value="2"/>
</dbReference>
<dbReference type="Pfam" id="PF14870">
    <property type="entry name" value="PSII_BNR"/>
    <property type="match status" value="2"/>
</dbReference>
<accession>A0ABU3VS91</accession>
<organism evidence="6 7">
    <name type="scientific">Marinobacter xestospongiae</name>
    <dbReference type="NCBI Taxonomy" id="994319"/>
    <lineage>
        <taxon>Bacteria</taxon>
        <taxon>Pseudomonadati</taxon>
        <taxon>Pseudomonadota</taxon>
        <taxon>Gammaproteobacteria</taxon>
        <taxon>Pseudomonadales</taxon>
        <taxon>Marinobacteraceae</taxon>
        <taxon>Marinobacter</taxon>
    </lineage>
</organism>
<feature type="chain" id="PRO_5045411224" evidence="4">
    <location>
        <begin position="26"/>
        <end position="381"/>
    </location>
</feature>
<keyword evidence="1" id="KW-0602">Photosynthesis</keyword>
<feature type="signal peptide" evidence="4">
    <location>
        <begin position="1"/>
        <end position="25"/>
    </location>
</feature>
<keyword evidence="2" id="KW-0604">Photosystem II</keyword>